<proteinExistence type="predicted"/>
<dbReference type="InterPro" id="IPR003119">
    <property type="entry name" value="SAP_A"/>
</dbReference>
<accession>A0AAQ4E9L1</accession>
<dbReference type="GO" id="GO:0005764">
    <property type="term" value="C:lysosome"/>
    <property type="evidence" value="ECO:0007669"/>
    <property type="project" value="InterPro"/>
</dbReference>
<feature type="domain" description="Saposin B-type" evidence="8">
    <location>
        <begin position="909"/>
        <end position="990"/>
    </location>
</feature>
<dbReference type="InterPro" id="IPR007856">
    <property type="entry name" value="SapB_1"/>
</dbReference>
<dbReference type="SMART" id="SM00741">
    <property type="entry name" value="SapB"/>
    <property type="match status" value="12"/>
</dbReference>
<dbReference type="InterPro" id="IPR051428">
    <property type="entry name" value="Sphingo_Act-Surfact_Prot"/>
</dbReference>
<evidence type="ECO:0008006" key="12">
    <source>
        <dbReference type="Google" id="ProtNLM"/>
    </source>
</evidence>
<dbReference type="SUPFAM" id="SSF47862">
    <property type="entry name" value="Saposin"/>
    <property type="match status" value="11"/>
</dbReference>
<reference evidence="10 11" key="1">
    <citation type="journal article" date="2023" name="Arcadia Sci">
        <title>De novo assembly of a long-read Amblyomma americanum tick genome.</title>
        <authorList>
            <person name="Chou S."/>
            <person name="Poskanzer K.E."/>
            <person name="Rollins M."/>
            <person name="Thuy-Boun P.S."/>
        </authorList>
    </citation>
    <scope>NUCLEOTIDE SEQUENCE [LARGE SCALE GENOMIC DNA]</scope>
    <source>
        <strain evidence="10">F_SG_1</strain>
        <tissue evidence="10">Salivary glands</tissue>
    </source>
</reference>
<keyword evidence="4" id="KW-0677">Repeat</keyword>
<evidence type="ECO:0000256" key="7">
    <source>
        <dbReference type="SAM" id="SignalP"/>
    </source>
</evidence>
<dbReference type="Pfam" id="PF03489">
    <property type="entry name" value="SapB_2"/>
    <property type="match status" value="10"/>
</dbReference>
<feature type="domain" description="Saposin B-type" evidence="8">
    <location>
        <begin position="532"/>
        <end position="613"/>
    </location>
</feature>
<evidence type="ECO:0000256" key="2">
    <source>
        <dbReference type="ARBA" id="ARBA00022525"/>
    </source>
</evidence>
<dbReference type="GO" id="GO:0016020">
    <property type="term" value="C:membrane"/>
    <property type="evidence" value="ECO:0007669"/>
    <property type="project" value="GOC"/>
</dbReference>
<sequence>MFARVLLAASVICLSNAIPLVKPSDKVCQTLSTSCQDLWVASSCKTVKPCIEMVWEKLEVPMDKSSVCNICKEMVKEARDQLLSNETQEELREVLEGSCALIPIGFISDLCKKMVDDFIPDLIDILVSRLDPDQVCTIAGLCNPDFVTKKLQSLLQHRVLMASIQSRIFLPLAKVSTAVSDTKKTATCTECKTAMKYARELFQKLPLARVKSAVLKVCQEKLGSTNPECFTVVDVLLPSVFKYLQSVDPEEFCAYLGRCKALTQSPPKLSIPPITQLKDNLTCDFCKQVVEHVRQILASNTTEQEFKQALLNFCEELGSAAEECQTFIDEYFDMVYSYLLEAFDPDTFCTTIGLCQRGVTSEERALSKLVIKAFQGALEQKGHLKNLKAAKKARGYLKPSPTVPLIKVYPAVPKKYLDSNKSDIAFPMVKTFPAQYAPTVEDIYTCSICKAFITLLEQVVPLNATVDDVKFLLDEICELFPAETEKNCRTFVDKNSEIILNFLTHDVAPAVICHEIMLCSPLPPKKTGIYKDSPDCDYCKLTVEFFYDELKKKETEEEIKRVVEKFCQLFPAASKDKCISTINSYVDMVISLILQEFTPEQICQELKFCASTVVSAPVVPPKKVSDDKCDLCMVVVKFVYDQIKDEKTEERVKQALDQVCSLLPDSLQQKCVNMVNTYYDMLVNLLLQELVPEQVCQELGLCSSAVVSAPVVPPKKVSDDKCDLCMVVVKFVYDQIKDEKTEERVKQALDQVCSLLPDSLQQKCVNMVNTYYDMLVNLLLQELVPEQVCQELGLCSSAPGKPMETKLPTSANDEECPVCEIMVKLIYNELKDQKTEQEIKDVLDKVCSWMPPSLEQRCINTVNTYFDLFVTLITQGLSPEQVCQQIGLCPTGKESKLPPHIGVPPKKASDEQCDICKVIVQFVYNELKDKKTEEEVKQLLDRVCSLLPDSLQQTCIDTVNTYYDQLVDLIVKGFTPEQVCQELGLCTSARKSTPTKPTKVADDETCTYCTTVVQYVYDALTDEKTEEEIKEALDMACTLFEGDARKECINIVNTYFEIIVSLILKDFTPEQICQTIGLCPSAPGGDLECTFCQYALHFIQNELVDNNTEARVEAILENLCAKLPVDLAKECVAFVDEYGPAVMVLIAQEIDPSIVCVAIKACPKDGLKKQSDLKLSECASCTSAVSYIEKVLKSAKNDQEVAKQVANACDRVPKTVRSECKALIRAFGPSVLQGVAQLGNSKVACKKLDLCSADETEEYVRRQLKPLGAHPCSRGPAHWCHSKENAEACKATAYCMKKVWKQ</sequence>
<dbReference type="PANTHER" id="PTHR11480:SF3">
    <property type="entry name" value="BCDNA.GH08312"/>
    <property type="match status" value="1"/>
</dbReference>
<dbReference type="GO" id="GO:0006665">
    <property type="term" value="P:sphingolipid metabolic process"/>
    <property type="evidence" value="ECO:0007669"/>
    <property type="project" value="InterPro"/>
</dbReference>
<dbReference type="PRINTS" id="PR01797">
    <property type="entry name" value="SAPOSIN"/>
</dbReference>
<evidence type="ECO:0000256" key="1">
    <source>
        <dbReference type="ARBA" id="ARBA00004613"/>
    </source>
</evidence>
<feature type="domain" description="Saposin B-type" evidence="8">
    <location>
        <begin position="1174"/>
        <end position="1255"/>
    </location>
</feature>
<feature type="domain" description="Saposin B-type" evidence="8">
    <location>
        <begin position="279"/>
        <end position="359"/>
    </location>
</feature>
<comment type="subcellular location">
    <subcellularLocation>
        <location evidence="1">Secreted</location>
    </subcellularLocation>
</comment>
<feature type="domain" description="Saposin B-type" evidence="8">
    <location>
        <begin position="718"/>
        <end position="799"/>
    </location>
</feature>
<evidence type="ECO:0000313" key="11">
    <source>
        <dbReference type="Proteomes" id="UP001321473"/>
    </source>
</evidence>
<evidence type="ECO:0000313" key="10">
    <source>
        <dbReference type="EMBL" id="KAK8771439.1"/>
    </source>
</evidence>
<dbReference type="Pfam" id="PF02199">
    <property type="entry name" value="SapA"/>
    <property type="match status" value="1"/>
</dbReference>
<feature type="domain" description="Saposin B-type" evidence="8">
    <location>
        <begin position="64"/>
        <end position="146"/>
    </location>
</feature>
<keyword evidence="3 7" id="KW-0732">Signal</keyword>
<dbReference type="Gene3D" id="1.10.225.10">
    <property type="entry name" value="Saposin-like"/>
    <property type="match status" value="12"/>
</dbReference>
<feature type="domain" description="Saposin B-type" evidence="8">
    <location>
        <begin position="1085"/>
        <end position="1166"/>
    </location>
</feature>
<dbReference type="InterPro" id="IPR008373">
    <property type="entry name" value="Saposin"/>
</dbReference>
<feature type="domain" description="Saposin B-type" evidence="8">
    <location>
        <begin position="1002"/>
        <end position="1083"/>
    </location>
</feature>
<feature type="domain" description="Saposin B-type" evidence="8">
    <location>
        <begin position="625"/>
        <end position="706"/>
    </location>
</feature>
<evidence type="ECO:0000256" key="5">
    <source>
        <dbReference type="ARBA" id="ARBA00023157"/>
    </source>
</evidence>
<feature type="domain" description="Saposin B-type" evidence="8">
    <location>
        <begin position="442"/>
        <end position="523"/>
    </location>
</feature>
<dbReference type="Proteomes" id="UP001321473">
    <property type="component" value="Unassembled WGS sequence"/>
</dbReference>
<dbReference type="InterPro" id="IPR008138">
    <property type="entry name" value="SapB_2"/>
</dbReference>
<gene>
    <name evidence="10" type="ORF">V5799_025317</name>
</gene>
<evidence type="ECO:0000256" key="4">
    <source>
        <dbReference type="ARBA" id="ARBA00022737"/>
    </source>
</evidence>
<feature type="domain" description="Saposin B-type" evidence="8">
    <location>
        <begin position="812"/>
        <end position="893"/>
    </location>
</feature>
<name>A0AAQ4E9L1_AMBAM</name>
<dbReference type="PANTHER" id="PTHR11480">
    <property type="entry name" value="SAPOSIN-RELATED"/>
    <property type="match status" value="1"/>
</dbReference>
<dbReference type="GO" id="GO:0005576">
    <property type="term" value="C:extracellular region"/>
    <property type="evidence" value="ECO:0007669"/>
    <property type="project" value="UniProtKB-SubCell"/>
</dbReference>
<comment type="caution">
    <text evidence="10">The sequence shown here is derived from an EMBL/GenBank/DDBJ whole genome shotgun (WGS) entry which is preliminary data.</text>
</comment>
<keyword evidence="6" id="KW-0325">Glycoprotein</keyword>
<protein>
    <recommendedName>
        <fullName evidence="12">Saposin</fullName>
    </recommendedName>
</protein>
<feature type="domain" description="Saposin B-type" evidence="8">
    <location>
        <begin position="184"/>
        <end position="263"/>
    </location>
</feature>
<dbReference type="InterPro" id="IPR011001">
    <property type="entry name" value="Saposin-like"/>
</dbReference>
<dbReference type="PROSITE" id="PS51110">
    <property type="entry name" value="SAP_A"/>
    <property type="match status" value="2"/>
</dbReference>
<dbReference type="EMBL" id="JARKHS020019740">
    <property type="protein sequence ID" value="KAK8771439.1"/>
    <property type="molecule type" value="Genomic_DNA"/>
</dbReference>
<dbReference type="InterPro" id="IPR008139">
    <property type="entry name" value="SaposinB_dom"/>
</dbReference>
<organism evidence="10 11">
    <name type="scientific">Amblyomma americanum</name>
    <name type="common">Lone star tick</name>
    <dbReference type="NCBI Taxonomy" id="6943"/>
    <lineage>
        <taxon>Eukaryota</taxon>
        <taxon>Metazoa</taxon>
        <taxon>Ecdysozoa</taxon>
        <taxon>Arthropoda</taxon>
        <taxon>Chelicerata</taxon>
        <taxon>Arachnida</taxon>
        <taxon>Acari</taxon>
        <taxon>Parasitiformes</taxon>
        <taxon>Ixodida</taxon>
        <taxon>Ixodoidea</taxon>
        <taxon>Ixodidae</taxon>
        <taxon>Amblyomminae</taxon>
        <taxon>Amblyomma</taxon>
    </lineage>
</organism>
<feature type="domain" description="Saposin A-type" evidence="9">
    <location>
        <begin position="1265"/>
        <end position="1302"/>
    </location>
</feature>
<feature type="domain" description="Saposin A-type" evidence="9">
    <location>
        <begin position="20"/>
        <end position="60"/>
    </location>
</feature>
<evidence type="ECO:0000256" key="6">
    <source>
        <dbReference type="ARBA" id="ARBA00023180"/>
    </source>
</evidence>
<evidence type="ECO:0000259" key="9">
    <source>
        <dbReference type="PROSITE" id="PS51110"/>
    </source>
</evidence>
<feature type="chain" id="PRO_5042987810" description="Saposin" evidence="7">
    <location>
        <begin position="18"/>
        <end position="1302"/>
    </location>
</feature>
<dbReference type="Pfam" id="PF05184">
    <property type="entry name" value="SapB_1"/>
    <property type="match status" value="10"/>
</dbReference>
<dbReference type="PROSITE" id="PS50015">
    <property type="entry name" value="SAP_B"/>
    <property type="match status" value="12"/>
</dbReference>
<dbReference type="SMART" id="SM00162">
    <property type="entry name" value="SAPA"/>
    <property type="match status" value="2"/>
</dbReference>
<dbReference type="FunFam" id="1.10.225.10:FF:000002">
    <property type="entry name" value="prosaposin isoform X2"/>
    <property type="match status" value="5"/>
</dbReference>
<keyword evidence="2" id="KW-0964">Secreted</keyword>
<keyword evidence="5" id="KW-1015">Disulfide bond</keyword>
<feature type="signal peptide" evidence="7">
    <location>
        <begin position="1"/>
        <end position="17"/>
    </location>
</feature>
<keyword evidence="11" id="KW-1185">Reference proteome</keyword>
<evidence type="ECO:0000259" key="8">
    <source>
        <dbReference type="PROSITE" id="PS50015"/>
    </source>
</evidence>
<evidence type="ECO:0000256" key="3">
    <source>
        <dbReference type="ARBA" id="ARBA00022729"/>
    </source>
</evidence>